<keyword evidence="3" id="KW-1185">Reference proteome</keyword>
<organism evidence="2 3">
    <name type="scientific">Neotamlana nanhaiensis</name>
    <dbReference type="NCBI Taxonomy" id="1382798"/>
    <lineage>
        <taxon>Bacteria</taxon>
        <taxon>Pseudomonadati</taxon>
        <taxon>Bacteroidota</taxon>
        <taxon>Flavobacteriia</taxon>
        <taxon>Flavobacteriales</taxon>
        <taxon>Flavobacteriaceae</taxon>
        <taxon>Neotamlana</taxon>
    </lineage>
</organism>
<gene>
    <name evidence="2" type="ORF">PK35_07440</name>
</gene>
<name>A0A0D7W4L8_9FLAO</name>
<dbReference type="EMBL" id="JTDV01000003">
    <property type="protein sequence ID" value="KJD33653.1"/>
    <property type="molecule type" value="Genomic_DNA"/>
</dbReference>
<dbReference type="PATRIC" id="fig|1382798.3.peg.2811"/>
<keyword evidence="1" id="KW-0472">Membrane</keyword>
<feature type="transmembrane region" description="Helical" evidence="1">
    <location>
        <begin position="9"/>
        <end position="29"/>
    </location>
</feature>
<feature type="transmembrane region" description="Helical" evidence="1">
    <location>
        <begin position="99"/>
        <end position="117"/>
    </location>
</feature>
<reference evidence="2 3" key="1">
    <citation type="journal article" date="2015" name="Antonie Van Leeuwenhoek">
        <title>Tamlana nanhaiensis sp. nov., isolated from surface seawater collected from the South China Sea.</title>
        <authorList>
            <person name="Liu X."/>
            <person name="Lai Q."/>
            <person name="Du Y."/>
            <person name="Li G."/>
            <person name="Sun F."/>
            <person name="Shao Z."/>
        </authorList>
    </citation>
    <scope>NUCLEOTIDE SEQUENCE [LARGE SCALE GENOMIC DNA]</scope>
    <source>
        <strain evidence="2 3">FHC16</strain>
    </source>
</reference>
<evidence type="ECO:0000256" key="1">
    <source>
        <dbReference type="SAM" id="Phobius"/>
    </source>
</evidence>
<dbReference type="Proteomes" id="UP000032361">
    <property type="component" value="Unassembled WGS sequence"/>
</dbReference>
<dbReference type="AlphaFoldDB" id="A0A0D7W4L8"/>
<proteinExistence type="predicted"/>
<keyword evidence="1" id="KW-0812">Transmembrane</keyword>
<keyword evidence="1" id="KW-1133">Transmembrane helix</keyword>
<accession>A0A0D7W4L8</accession>
<evidence type="ECO:0000313" key="2">
    <source>
        <dbReference type="EMBL" id="KJD33653.1"/>
    </source>
</evidence>
<sequence>MFKHNKAKSLIIIGFITGFLIVLSSYIVNPNVFWQFNELEIITTSSLLVIFALCFIITNIEKRHDYFNFSIGLIMYLLCSILIFLTGNTNLVFIKNPYIDIWVFNSLFYILFQVMIYKEYMHLKKDKN</sequence>
<feature type="transmembrane region" description="Helical" evidence="1">
    <location>
        <begin position="41"/>
        <end position="60"/>
    </location>
</feature>
<protein>
    <submittedName>
        <fullName evidence="2">Uncharacterized protein</fullName>
    </submittedName>
</protein>
<evidence type="ECO:0000313" key="3">
    <source>
        <dbReference type="Proteomes" id="UP000032361"/>
    </source>
</evidence>
<comment type="caution">
    <text evidence="2">The sequence shown here is derived from an EMBL/GenBank/DDBJ whole genome shotgun (WGS) entry which is preliminary data.</text>
</comment>
<feature type="transmembrane region" description="Helical" evidence="1">
    <location>
        <begin position="67"/>
        <end position="87"/>
    </location>
</feature>